<dbReference type="AlphaFoldDB" id="A0A7C1NPN6"/>
<evidence type="ECO:0008006" key="2">
    <source>
        <dbReference type="Google" id="ProtNLM"/>
    </source>
</evidence>
<protein>
    <recommendedName>
        <fullName evidence="2">HNH endonuclease</fullName>
    </recommendedName>
</protein>
<evidence type="ECO:0000313" key="1">
    <source>
        <dbReference type="EMBL" id="HEB13589.1"/>
    </source>
</evidence>
<reference evidence="1" key="1">
    <citation type="journal article" date="2020" name="mSystems">
        <title>Genome- and Community-Level Interaction Insights into Carbon Utilization and Element Cycling Functions of Hydrothermarchaeota in Hydrothermal Sediment.</title>
        <authorList>
            <person name="Zhou Z."/>
            <person name="Liu Y."/>
            <person name="Xu W."/>
            <person name="Pan J."/>
            <person name="Luo Z.H."/>
            <person name="Li M."/>
        </authorList>
    </citation>
    <scope>NUCLEOTIDE SEQUENCE [LARGE SCALE GENOMIC DNA]</scope>
    <source>
        <strain evidence="1">HyVt-369</strain>
    </source>
</reference>
<gene>
    <name evidence="1" type="ORF">ENI13_01265</name>
</gene>
<dbReference type="EMBL" id="DRHL01000071">
    <property type="protein sequence ID" value="HEB13589.1"/>
    <property type="molecule type" value="Genomic_DNA"/>
</dbReference>
<dbReference type="Proteomes" id="UP000885695">
    <property type="component" value="Unassembled WGS sequence"/>
</dbReference>
<name>A0A7C1NPN6_UNCC3</name>
<comment type="caution">
    <text evidence="1">The sequence shown here is derived from an EMBL/GenBank/DDBJ whole genome shotgun (WGS) entry which is preliminary data.</text>
</comment>
<proteinExistence type="predicted"/>
<organism evidence="1">
    <name type="scientific">candidate division CPR3 bacterium</name>
    <dbReference type="NCBI Taxonomy" id="2268181"/>
    <lineage>
        <taxon>Bacteria</taxon>
        <taxon>Bacteria division CPR3</taxon>
    </lineage>
</organism>
<sequence>MGLSEHDRKILWAKAGNRCSYRYGHDICDEELVLLDNREDVLVGEECHIVGEKLGSARYIADFSERDTYSNRILLCRKHHKVIDDNERTYTIKKLRTMKKEREKSISERIERKEIKPIVIKDSVFRTVVKNADEAIGMEVNEPAQLSNVKSELIADNVRKATGFSTNQGLTSIITTCSNCNRTFPLACTGPPPSRAICPHCEKENIIDTR</sequence>
<accession>A0A7C1NPN6</accession>